<reference evidence="1" key="1">
    <citation type="submission" date="2015-08" db="EMBL/GenBank/DDBJ databases">
        <authorList>
            <person name="Babu N.S."/>
            <person name="Beckwith C.J."/>
            <person name="Beseler K.G."/>
            <person name="Brison A."/>
            <person name="Carone J.V."/>
            <person name="Caskin T.P."/>
            <person name="Diamond M."/>
            <person name="Durham M.E."/>
            <person name="Foxe J.M."/>
            <person name="Go M."/>
            <person name="Henderson B.A."/>
            <person name="Jones I.B."/>
            <person name="McGettigan J.A."/>
            <person name="Micheletti S.J."/>
            <person name="Nasrallah M.E."/>
            <person name="Ortiz D."/>
            <person name="Piller C.R."/>
            <person name="Privatt S.R."/>
            <person name="Schneider S.L."/>
            <person name="Sharp S."/>
            <person name="Smith T.C."/>
            <person name="Stanton J.D."/>
            <person name="Ullery H.E."/>
            <person name="Wilson R.J."/>
            <person name="Serrano M.G."/>
            <person name="Buck G."/>
            <person name="Lee V."/>
            <person name="Wang Y."/>
            <person name="Carvalho R."/>
            <person name="Voegtly L."/>
            <person name="Shi R."/>
            <person name="Duckworth R."/>
            <person name="Johnson A."/>
            <person name="Loviza R."/>
            <person name="Walstead R."/>
            <person name="Shah Z."/>
            <person name="Kiflezghi M."/>
            <person name="Wade K."/>
            <person name="Ball S.L."/>
            <person name="Bradley K.W."/>
            <person name="Asai D.J."/>
            <person name="Bowman C.A."/>
            <person name="Russell D.A."/>
            <person name="Pope W.H."/>
            <person name="Jacobs-Sera D."/>
            <person name="Hendrix R.W."/>
            <person name="Hatfull G.F."/>
        </authorList>
    </citation>
    <scope>NUCLEOTIDE SEQUENCE [LARGE SCALE GENOMIC DNA]</scope>
</reference>
<dbReference type="Proteomes" id="UP000199752">
    <property type="component" value="Chromosome 2"/>
</dbReference>
<gene>
    <name evidence="1" type="ORF">CHUDEA2_3720</name>
</gene>
<organism evidence="1">
    <name type="scientific">Cryptosporidium hominis</name>
    <dbReference type="NCBI Taxonomy" id="237895"/>
    <lineage>
        <taxon>Eukaryota</taxon>
        <taxon>Sar</taxon>
        <taxon>Alveolata</taxon>
        <taxon>Apicomplexa</taxon>
        <taxon>Conoidasida</taxon>
        <taxon>Coccidia</taxon>
        <taxon>Eucoccidiorida</taxon>
        <taxon>Eimeriorina</taxon>
        <taxon>Cryptosporidiidae</taxon>
        <taxon>Cryptosporidium</taxon>
    </lineage>
</organism>
<dbReference type="VEuPathDB" id="CryptoDB:CHUDEA2_3720"/>
<dbReference type="AlphaFoldDB" id="A0A0S4TD09"/>
<dbReference type="VEuPathDB" id="CryptoDB:ChTU502y2012_303g0050"/>
<dbReference type="EMBL" id="LN877948">
    <property type="protein sequence ID" value="CUV04747.1"/>
    <property type="molecule type" value="Genomic_DNA"/>
</dbReference>
<proteinExistence type="predicted"/>
<accession>A0A0S4TD09</accession>
<evidence type="ECO:0000313" key="1">
    <source>
        <dbReference type="EMBL" id="CUV04747.1"/>
    </source>
</evidence>
<dbReference type="VEuPathDB" id="CryptoDB:Chro.20397"/>
<name>A0A0S4TD09_CRYHO</name>
<sequence length="169" mass="19510">MADQQDVEMAQSDHQNVPDTINELVLKEEKNISEKSKIKEYCKSILEKDLDHSINCDIIDQSEVSEFRSQVNKMKMWPSFDHIFKAARRDNKWYLRSQPLRAVNKILFEEQKLINISKAMYKGLAIAPIPEGVIETAVQTIINSNDVLPEISDFTVKCKDSKYMKTTLS</sequence>
<dbReference type="VEuPathDB" id="CryptoDB:GY17_00003544"/>
<protein>
    <submittedName>
        <fullName evidence="1">Uncharacterized protein</fullName>
    </submittedName>
</protein>